<feature type="signal peptide" evidence="1">
    <location>
        <begin position="1"/>
        <end position="28"/>
    </location>
</feature>
<organism evidence="2 3">
    <name type="scientific">Nezara viridula</name>
    <name type="common">Southern green stink bug</name>
    <name type="synonym">Cimex viridulus</name>
    <dbReference type="NCBI Taxonomy" id="85310"/>
    <lineage>
        <taxon>Eukaryota</taxon>
        <taxon>Metazoa</taxon>
        <taxon>Ecdysozoa</taxon>
        <taxon>Arthropoda</taxon>
        <taxon>Hexapoda</taxon>
        <taxon>Insecta</taxon>
        <taxon>Pterygota</taxon>
        <taxon>Neoptera</taxon>
        <taxon>Paraneoptera</taxon>
        <taxon>Hemiptera</taxon>
        <taxon>Heteroptera</taxon>
        <taxon>Panheteroptera</taxon>
        <taxon>Pentatomomorpha</taxon>
        <taxon>Pentatomoidea</taxon>
        <taxon>Pentatomidae</taxon>
        <taxon>Pentatominae</taxon>
        <taxon>Nezara</taxon>
    </lineage>
</organism>
<name>A0A9P0HQL0_NEZVI</name>
<protein>
    <recommendedName>
        <fullName evidence="4">Neuropeptide</fullName>
    </recommendedName>
</protein>
<dbReference type="OrthoDB" id="10535825at2759"/>
<keyword evidence="1" id="KW-0732">Signal</keyword>
<keyword evidence="3" id="KW-1185">Reference proteome</keyword>
<reference evidence="2" key="1">
    <citation type="submission" date="2022-01" db="EMBL/GenBank/DDBJ databases">
        <authorList>
            <person name="King R."/>
        </authorList>
    </citation>
    <scope>NUCLEOTIDE SEQUENCE</scope>
</reference>
<evidence type="ECO:0000313" key="2">
    <source>
        <dbReference type="EMBL" id="CAH1405681.1"/>
    </source>
</evidence>
<proteinExistence type="predicted"/>
<dbReference type="AlphaFoldDB" id="A0A9P0HQL0"/>
<dbReference type="EMBL" id="OV725082">
    <property type="protein sequence ID" value="CAH1405681.1"/>
    <property type="molecule type" value="Genomic_DNA"/>
</dbReference>
<evidence type="ECO:0000256" key="1">
    <source>
        <dbReference type="SAM" id="SignalP"/>
    </source>
</evidence>
<sequence>MAIAVIHVRTGALMFYVWVFVDGHLTDAVPPSGTPVSAYLDEQQFDGVAGNDTMEDPCVALLQGILSLVVEMSSAKCQRTLFKR</sequence>
<evidence type="ECO:0008006" key="4">
    <source>
        <dbReference type="Google" id="ProtNLM"/>
    </source>
</evidence>
<dbReference type="Proteomes" id="UP001152798">
    <property type="component" value="Chromosome 6"/>
</dbReference>
<gene>
    <name evidence="2" type="ORF">NEZAVI_LOCUS13836</name>
</gene>
<evidence type="ECO:0000313" key="3">
    <source>
        <dbReference type="Proteomes" id="UP001152798"/>
    </source>
</evidence>
<feature type="chain" id="PRO_5040324709" description="Neuropeptide" evidence="1">
    <location>
        <begin position="29"/>
        <end position="84"/>
    </location>
</feature>
<accession>A0A9P0HQL0</accession>